<reference evidence="2" key="1">
    <citation type="submission" date="2017-11" db="EMBL/GenBank/DDBJ databases">
        <title>The sensing device of the deep-sea amphipod.</title>
        <authorList>
            <person name="Kobayashi H."/>
            <person name="Nagahama T."/>
            <person name="Arai W."/>
            <person name="Sasagawa Y."/>
            <person name="Umeda M."/>
            <person name="Hayashi T."/>
            <person name="Nikaido I."/>
            <person name="Watanabe H."/>
            <person name="Oguri K."/>
            <person name="Kitazato H."/>
            <person name="Fujioka K."/>
            <person name="Kido Y."/>
            <person name="Takami H."/>
        </authorList>
    </citation>
    <scope>NUCLEOTIDE SEQUENCE</scope>
    <source>
        <tissue evidence="2">Whole body</tissue>
    </source>
</reference>
<dbReference type="PANTHER" id="PTHR39475">
    <property type="entry name" value="CONIDIATION-SPECIFIC PROTEIN 6"/>
    <property type="match status" value="1"/>
</dbReference>
<dbReference type="AlphaFoldDB" id="A0A6A7GCE1"/>
<organism evidence="2">
    <name type="scientific">Hirondellea gigas</name>
    <dbReference type="NCBI Taxonomy" id="1518452"/>
    <lineage>
        <taxon>Eukaryota</taxon>
        <taxon>Metazoa</taxon>
        <taxon>Ecdysozoa</taxon>
        <taxon>Arthropoda</taxon>
        <taxon>Crustacea</taxon>
        <taxon>Multicrustacea</taxon>
        <taxon>Malacostraca</taxon>
        <taxon>Eumalacostraca</taxon>
        <taxon>Peracarida</taxon>
        <taxon>Amphipoda</taxon>
        <taxon>Amphilochidea</taxon>
        <taxon>Lysianassida</taxon>
        <taxon>Lysianassidira</taxon>
        <taxon>Lysianassoidea</taxon>
        <taxon>Lysianassidae</taxon>
        <taxon>Hirondellea</taxon>
    </lineage>
</organism>
<evidence type="ECO:0000256" key="1">
    <source>
        <dbReference type="SAM" id="MobiDB-lite"/>
    </source>
</evidence>
<feature type="compositionally biased region" description="Basic and acidic residues" evidence="1">
    <location>
        <begin position="92"/>
        <end position="121"/>
    </location>
</feature>
<sequence>MSSSGLSNVGSGSLYEAGDQRNAPQTVYDERAKFEQGQHRSHKNLDSKDERSIGNRLAAQENSSNPDKPTASNYDPEAELSKRNPEAPAVLHGHEPSRGAKVDHDLQADDEQRLREKGIKK</sequence>
<dbReference type="PANTHER" id="PTHR39475:SF1">
    <property type="entry name" value="CONIDIATION-SPECIFIC PROTEIN 6"/>
    <property type="match status" value="1"/>
</dbReference>
<proteinExistence type="evidence at transcript level"/>
<evidence type="ECO:0000313" key="2">
    <source>
        <dbReference type="EMBL" id="LAC28696.1"/>
    </source>
</evidence>
<feature type="compositionally biased region" description="Low complexity" evidence="1">
    <location>
        <begin position="1"/>
        <end position="14"/>
    </location>
</feature>
<protein>
    <submittedName>
        <fullName evidence="2">Uncharacterized protein</fullName>
    </submittedName>
</protein>
<dbReference type="EMBL" id="IACT01009588">
    <property type="protein sequence ID" value="LAC28696.1"/>
    <property type="molecule type" value="mRNA"/>
</dbReference>
<feature type="region of interest" description="Disordered" evidence="1">
    <location>
        <begin position="1"/>
        <end position="121"/>
    </location>
</feature>
<name>A0A6A7GCE1_9CRUS</name>
<feature type="compositionally biased region" description="Basic and acidic residues" evidence="1">
    <location>
        <begin position="28"/>
        <end position="53"/>
    </location>
</feature>
<feature type="compositionally biased region" description="Polar residues" evidence="1">
    <location>
        <begin position="60"/>
        <end position="73"/>
    </location>
</feature>
<accession>A0A6A7GCE1</accession>